<organism evidence="2 3">
    <name type="scientific">Candidatus Sulfotelmatobacter kueseliae</name>
    <dbReference type="NCBI Taxonomy" id="2042962"/>
    <lineage>
        <taxon>Bacteria</taxon>
        <taxon>Pseudomonadati</taxon>
        <taxon>Acidobacteriota</taxon>
        <taxon>Terriglobia</taxon>
        <taxon>Terriglobales</taxon>
        <taxon>Candidatus Korobacteraceae</taxon>
        <taxon>Candidatus Sulfotelmatobacter</taxon>
    </lineage>
</organism>
<feature type="region of interest" description="Disordered" evidence="1">
    <location>
        <begin position="35"/>
        <end position="55"/>
    </location>
</feature>
<evidence type="ECO:0000256" key="1">
    <source>
        <dbReference type="SAM" id="MobiDB-lite"/>
    </source>
</evidence>
<accession>A0A2U3KP35</accession>
<dbReference type="EMBL" id="OMOD01000129">
    <property type="protein sequence ID" value="SPF41405.1"/>
    <property type="molecule type" value="Genomic_DNA"/>
</dbReference>
<evidence type="ECO:0000313" key="2">
    <source>
        <dbReference type="EMBL" id="SPF41405.1"/>
    </source>
</evidence>
<name>A0A2U3KP35_9BACT</name>
<evidence type="ECO:0000313" key="3">
    <source>
        <dbReference type="Proteomes" id="UP000238701"/>
    </source>
</evidence>
<dbReference type="Proteomes" id="UP000238701">
    <property type="component" value="Unassembled WGS sequence"/>
</dbReference>
<proteinExistence type="predicted"/>
<sequence>MLRDAKRWQVTLEVTLGTSLGTLTALVSRNPRPIFGLGKARSTSKQSPRSTRLAL</sequence>
<reference evidence="3" key="1">
    <citation type="submission" date="2018-02" db="EMBL/GenBank/DDBJ databases">
        <authorList>
            <person name="Hausmann B."/>
        </authorList>
    </citation>
    <scope>NUCLEOTIDE SEQUENCE [LARGE SCALE GENOMIC DNA]</scope>
    <source>
        <strain evidence="3">Peat soil MAG SbA1</strain>
    </source>
</reference>
<gene>
    <name evidence="2" type="ORF">SBA1_360002</name>
</gene>
<feature type="compositionally biased region" description="Polar residues" evidence="1">
    <location>
        <begin position="41"/>
        <end position="55"/>
    </location>
</feature>
<protein>
    <submittedName>
        <fullName evidence="2">Uncharacterized protein</fullName>
    </submittedName>
</protein>
<dbReference type="AlphaFoldDB" id="A0A2U3KP35"/>